<keyword evidence="4 5" id="KW-0472">Membrane</keyword>
<dbReference type="Proteomes" id="UP000195011">
    <property type="component" value="Unassembled WGS sequence"/>
</dbReference>
<dbReference type="Pfam" id="PF01040">
    <property type="entry name" value="UbiA"/>
    <property type="match status" value="1"/>
</dbReference>
<feature type="transmembrane region" description="Helical" evidence="5">
    <location>
        <begin position="230"/>
        <end position="253"/>
    </location>
</feature>
<evidence type="ECO:0000256" key="5">
    <source>
        <dbReference type="SAM" id="Phobius"/>
    </source>
</evidence>
<proteinExistence type="predicted"/>
<organism evidence="6 7">
    <name type="scientific">Clavibacter michiganensis</name>
    <dbReference type="NCBI Taxonomy" id="28447"/>
    <lineage>
        <taxon>Bacteria</taxon>
        <taxon>Bacillati</taxon>
        <taxon>Actinomycetota</taxon>
        <taxon>Actinomycetes</taxon>
        <taxon>Micrococcales</taxon>
        <taxon>Microbacteriaceae</taxon>
        <taxon>Clavibacter</taxon>
    </lineage>
</organism>
<gene>
    <name evidence="6" type="ORF">BFL36_14525</name>
</gene>
<dbReference type="InterPro" id="IPR000537">
    <property type="entry name" value="UbiA_prenyltransferase"/>
</dbReference>
<dbReference type="CDD" id="cd13956">
    <property type="entry name" value="PT_UbiA"/>
    <property type="match status" value="1"/>
</dbReference>
<feature type="transmembrane region" description="Helical" evidence="5">
    <location>
        <begin position="260"/>
        <end position="278"/>
    </location>
</feature>
<dbReference type="InterPro" id="IPR044878">
    <property type="entry name" value="UbiA_sf"/>
</dbReference>
<dbReference type="GO" id="GO:0016765">
    <property type="term" value="F:transferase activity, transferring alkyl or aryl (other than methyl) groups"/>
    <property type="evidence" value="ECO:0007669"/>
    <property type="project" value="InterPro"/>
</dbReference>
<keyword evidence="3 5" id="KW-1133">Transmembrane helix</keyword>
<reference evidence="6 7" key="1">
    <citation type="submission" date="2016-08" db="EMBL/GenBank/DDBJ databases">
        <title>Genome sequence of Clavibacter michiganensis spp strain CFBP8017.</title>
        <authorList>
            <person name="Thapa S.P."/>
            <person name="Coaker G."/>
            <person name="Jacques M.-A."/>
        </authorList>
    </citation>
    <scope>NUCLEOTIDE SEQUENCE [LARGE SCALE GENOMIC DNA]</scope>
    <source>
        <strain evidence="6">CFBP8017</strain>
    </source>
</reference>
<protein>
    <submittedName>
        <fullName evidence="6">Prenyltransferase</fullName>
    </submittedName>
</protein>
<feature type="transmembrane region" description="Helical" evidence="5">
    <location>
        <begin position="159"/>
        <end position="179"/>
    </location>
</feature>
<evidence type="ECO:0000313" key="6">
    <source>
        <dbReference type="EMBL" id="OUE18365.1"/>
    </source>
</evidence>
<sequence>MRRALRLIRLLALSSHPGPTATVTVLAAGLAVALGYGPGRVVAVALAVLLGQLSIGLSNDWIDAGRDRSVGRGDKPVARGEITIAQVRAAALGTAAACLVASAALGPLFLLAHVVLVGSGWAYNAGLKRTAVSVVPFVVAFGILPTVVALGAADPVPAAAWACVTGGVLGVSIHFTNVLPDLEDDARTGVRGLPHRLGRVPSGLVAFGALAVGALAAAVGPVLADPTSGLTPLAVGGLAVTLAIAAWGAVLVVTRPPGRLLFQLIMAASLLLVAQVALNATRLT</sequence>
<feature type="transmembrane region" description="Helical" evidence="5">
    <location>
        <begin position="134"/>
        <end position="153"/>
    </location>
</feature>
<dbReference type="AlphaFoldDB" id="A0A251Y277"/>
<feature type="transmembrane region" description="Helical" evidence="5">
    <location>
        <begin position="200"/>
        <end position="224"/>
    </location>
</feature>
<evidence type="ECO:0000313" key="7">
    <source>
        <dbReference type="Proteomes" id="UP000195011"/>
    </source>
</evidence>
<dbReference type="EMBL" id="MDJY01000061">
    <property type="protein sequence ID" value="OUE18365.1"/>
    <property type="molecule type" value="Genomic_DNA"/>
</dbReference>
<evidence type="ECO:0000256" key="3">
    <source>
        <dbReference type="ARBA" id="ARBA00022989"/>
    </source>
</evidence>
<comment type="subcellular location">
    <subcellularLocation>
        <location evidence="1">Membrane</location>
        <topology evidence="1">Multi-pass membrane protein</topology>
    </subcellularLocation>
</comment>
<dbReference type="Gene3D" id="1.10.357.140">
    <property type="entry name" value="UbiA prenyltransferase"/>
    <property type="match status" value="1"/>
</dbReference>
<name>A0A251Y277_9MICO</name>
<keyword evidence="6" id="KW-0808">Transferase</keyword>
<evidence type="ECO:0000256" key="2">
    <source>
        <dbReference type="ARBA" id="ARBA00022692"/>
    </source>
</evidence>
<comment type="caution">
    <text evidence="6">The sequence shown here is derived from an EMBL/GenBank/DDBJ whole genome shotgun (WGS) entry which is preliminary data.</text>
</comment>
<evidence type="ECO:0000256" key="4">
    <source>
        <dbReference type="ARBA" id="ARBA00023136"/>
    </source>
</evidence>
<accession>A0A251Y277</accession>
<keyword evidence="2 5" id="KW-0812">Transmembrane</keyword>
<dbReference type="GO" id="GO:0016020">
    <property type="term" value="C:membrane"/>
    <property type="evidence" value="ECO:0007669"/>
    <property type="project" value="UniProtKB-SubCell"/>
</dbReference>
<dbReference type="RefSeq" id="WP_241534976.1">
    <property type="nucleotide sequence ID" value="NZ_MDJY01000061.1"/>
</dbReference>
<evidence type="ECO:0000256" key="1">
    <source>
        <dbReference type="ARBA" id="ARBA00004141"/>
    </source>
</evidence>